<dbReference type="EMBL" id="RRCT01000001">
    <property type="protein sequence ID" value="RQW76016.1"/>
    <property type="molecule type" value="Genomic_DNA"/>
</dbReference>
<evidence type="ECO:0000313" key="3">
    <source>
        <dbReference type="EMBL" id="RQW76016.1"/>
    </source>
</evidence>
<feature type="transmembrane region" description="Helical" evidence="1">
    <location>
        <begin position="92"/>
        <end position="125"/>
    </location>
</feature>
<organism evidence="3 4">
    <name type="scientific">Lysinibacillus composti</name>
    <dbReference type="NCBI Taxonomy" id="720633"/>
    <lineage>
        <taxon>Bacteria</taxon>
        <taxon>Bacillati</taxon>
        <taxon>Bacillota</taxon>
        <taxon>Bacilli</taxon>
        <taxon>Bacillales</taxon>
        <taxon>Bacillaceae</taxon>
        <taxon>Lysinibacillus</taxon>
    </lineage>
</organism>
<feature type="transmembrane region" description="Helical" evidence="1">
    <location>
        <begin position="131"/>
        <end position="149"/>
    </location>
</feature>
<dbReference type="Proteomes" id="UP000274033">
    <property type="component" value="Unassembled WGS sequence"/>
</dbReference>
<proteinExistence type="predicted"/>
<sequence>MNRFKFKRLYRGSEPMKNISIYISLVLLIFSGVMLFDSFKLEYGGDYGPGAGFLPVWVNGILFILTFILFIMSFKKDIRLIKDVLPQHKERLHLLITILSPILFLTTLNFLGFTLSSILVLFCLFVLSFKWYWSATFAFIVSIVIFFVFKELLSVPLPVNQFGW</sequence>
<accession>A0A3N9UVX7</accession>
<dbReference type="InterPro" id="IPR009936">
    <property type="entry name" value="DUF1468"/>
</dbReference>
<protein>
    <submittedName>
        <fullName evidence="3">Tripartite tricarboxylate transporter TctB family protein</fullName>
    </submittedName>
</protein>
<keyword evidence="1" id="KW-1133">Transmembrane helix</keyword>
<reference evidence="3 4" key="1">
    <citation type="journal article" date="2013" name="J. Microbiol.">
        <title>Lysinibacillus chungkukjangi sp. nov., isolated from Chungkukjang, Korean fermented soybean food.</title>
        <authorList>
            <person name="Kim S.J."/>
            <person name="Jang Y.H."/>
            <person name="Hamada M."/>
            <person name="Ahn J.H."/>
            <person name="Weon H.Y."/>
            <person name="Suzuki K."/>
            <person name="Whang K.S."/>
            <person name="Kwon S.W."/>
        </authorList>
    </citation>
    <scope>NUCLEOTIDE SEQUENCE [LARGE SCALE GENOMIC DNA]</scope>
    <source>
        <strain evidence="3 4">MCCC 1A12701</strain>
    </source>
</reference>
<feature type="domain" description="DUF1468" evidence="2">
    <location>
        <begin position="23"/>
        <end position="158"/>
    </location>
</feature>
<name>A0A3N9UVX7_9BACI</name>
<dbReference type="AlphaFoldDB" id="A0A3N9UVX7"/>
<keyword evidence="1" id="KW-0812">Transmembrane</keyword>
<feature type="transmembrane region" description="Helical" evidence="1">
    <location>
        <begin position="51"/>
        <end position="71"/>
    </location>
</feature>
<feature type="transmembrane region" description="Helical" evidence="1">
    <location>
        <begin position="21"/>
        <end position="39"/>
    </location>
</feature>
<keyword evidence="4" id="KW-1185">Reference proteome</keyword>
<evidence type="ECO:0000259" key="2">
    <source>
        <dbReference type="Pfam" id="PF07331"/>
    </source>
</evidence>
<dbReference type="Pfam" id="PF07331">
    <property type="entry name" value="TctB"/>
    <property type="match status" value="1"/>
</dbReference>
<evidence type="ECO:0000313" key="4">
    <source>
        <dbReference type="Proteomes" id="UP000274033"/>
    </source>
</evidence>
<keyword evidence="1" id="KW-0472">Membrane</keyword>
<gene>
    <name evidence="3" type="ORF">EBB45_00210</name>
</gene>
<comment type="caution">
    <text evidence="3">The sequence shown here is derived from an EMBL/GenBank/DDBJ whole genome shotgun (WGS) entry which is preliminary data.</text>
</comment>
<evidence type="ECO:0000256" key="1">
    <source>
        <dbReference type="SAM" id="Phobius"/>
    </source>
</evidence>